<evidence type="ECO:0000256" key="3">
    <source>
        <dbReference type="ARBA" id="ARBA00022519"/>
    </source>
</evidence>
<name>A0A2S5JFG1_9RHOB</name>
<feature type="transmembrane region" description="Helical" evidence="7">
    <location>
        <begin position="58"/>
        <end position="79"/>
    </location>
</feature>
<keyword evidence="6 7" id="KW-0472">Membrane</keyword>
<dbReference type="GO" id="GO:0005886">
    <property type="term" value="C:plasma membrane"/>
    <property type="evidence" value="ECO:0007669"/>
    <property type="project" value="UniProtKB-SubCell"/>
</dbReference>
<feature type="transmembrane region" description="Helical" evidence="7">
    <location>
        <begin position="153"/>
        <end position="173"/>
    </location>
</feature>
<dbReference type="PANTHER" id="PTHR30462:SF3">
    <property type="entry name" value="INTERMEMBRANE TRANSPORT PROTEIN PQIA"/>
    <property type="match status" value="1"/>
</dbReference>
<gene>
    <name evidence="8" type="ORF">LV82_02096</name>
</gene>
<evidence type="ECO:0000313" key="8">
    <source>
        <dbReference type="EMBL" id="PPB80224.1"/>
    </source>
</evidence>
<dbReference type="InterPro" id="IPR007498">
    <property type="entry name" value="PqiA-like"/>
</dbReference>
<evidence type="ECO:0000313" key="9">
    <source>
        <dbReference type="Proteomes" id="UP000239736"/>
    </source>
</evidence>
<comment type="subcellular location">
    <subcellularLocation>
        <location evidence="1">Cell inner membrane</location>
    </subcellularLocation>
</comment>
<keyword evidence="5 7" id="KW-1133">Transmembrane helix</keyword>
<evidence type="ECO:0000256" key="5">
    <source>
        <dbReference type="ARBA" id="ARBA00022989"/>
    </source>
</evidence>
<evidence type="ECO:0000256" key="1">
    <source>
        <dbReference type="ARBA" id="ARBA00004533"/>
    </source>
</evidence>
<dbReference type="PANTHER" id="PTHR30462">
    <property type="entry name" value="INTERMEMBRANE TRANSPORT PROTEIN PQIB-RELATED"/>
    <property type="match status" value="1"/>
</dbReference>
<dbReference type="EMBL" id="PRDS01000006">
    <property type="protein sequence ID" value="PPB80224.1"/>
    <property type="molecule type" value="Genomic_DNA"/>
</dbReference>
<dbReference type="Proteomes" id="UP000239736">
    <property type="component" value="Unassembled WGS sequence"/>
</dbReference>
<evidence type="ECO:0000256" key="2">
    <source>
        <dbReference type="ARBA" id="ARBA00022475"/>
    </source>
</evidence>
<evidence type="ECO:0000256" key="6">
    <source>
        <dbReference type="ARBA" id="ARBA00023136"/>
    </source>
</evidence>
<organism evidence="8 9">
    <name type="scientific">Albidovulum inexpectatum</name>
    <dbReference type="NCBI Taxonomy" id="196587"/>
    <lineage>
        <taxon>Bacteria</taxon>
        <taxon>Pseudomonadati</taxon>
        <taxon>Pseudomonadota</taxon>
        <taxon>Alphaproteobacteria</taxon>
        <taxon>Rhodobacterales</taxon>
        <taxon>Paracoccaceae</taxon>
        <taxon>Albidovulum</taxon>
    </lineage>
</organism>
<proteinExistence type="predicted"/>
<keyword evidence="4 7" id="KW-0812">Transmembrane</keyword>
<dbReference type="Pfam" id="PF04403">
    <property type="entry name" value="PqiA"/>
    <property type="match status" value="1"/>
</dbReference>
<reference evidence="8 9" key="1">
    <citation type="submission" date="2018-01" db="EMBL/GenBank/DDBJ databases">
        <title>Genomic Encyclopedia of Archaeal and Bacterial Type Strains, Phase II (KMG-II): from individual species to whole genera.</title>
        <authorList>
            <person name="Goeker M."/>
        </authorList>
    </citation>
    <scope>NUCLEOTIDE SEQUENCE [LARGE SCALE GENOMIC DNA]</scope>
    <source>
        <strain evidence="8 9">DSM 12048</strain>
    </source>
</reference>
<keyword evidence="9" id="KW-1185">Reference proteome</keyword>
<keyword evidence="2" id="KW-1003">Cell membrane</keyword>
<accession>A0A2S5JFG1</accession>
<feature type="transmembrane region" description="Helical" evidence="7">
    <location>
        <begin position="104"/>
        <end position="132"/>
    </location>
</feature>
<dbReference type="InterPro" id="IPR051800">
    <property type="entry name" value="PqiA-PqiB_transport"/>
</dbReference>
<dbReference type="AlphaFoldDB" id="A0A2S5JFG1"/>
<evidence type="ECO:0000256" key="7">
    <source>
        <dbReference type="SAM" id="Phobius"/>
    </source>
</evidence>
<comment type="caution">
    <text evidence="8">The sequence shown here is derived from an EMBL/GenBank/DDBJ whole genome shotgun (WGS) entry which is preliminary data.</text>
</comment>
<keyword evidence="3" id="KW-0997">Cell inner membrane</keyword>
<feature type="transmembrane region" description="Helical" evidence="7">
    <location>
        <begin position="179"/>
        <end position="197"/>
    </location>
</feature>
<protein>
    <submittedName>
        <fullName evidence="8">Paraquat-inducible protein A</fullName>
    </submittedName>
</protein>
<sequence length="216" mass="23493">MSVHDMANAGRTHEILTARRAGLVGCTTCGKVHPLDTRVCRRCGAALQSRDETSLQRVWAWLIAGLVAYIPANVYPMLITQTFGKRQESTIVGGVIELVHHGSWGVALIVFVASVVVPIGKFIAIAWLAISVRSRSAADGHTRQHVYEIVEFIGRWSMIDVFVVAILAALVQLDFVASVNPGTAAVSFALSVAFTMLSAQNFDPRLIWDAYEADDT</sequence>
<evidence type="ECO:0000256" key="4">
    <source>
        <dbReference type="ARBA" id="ARBA00022692"/>
    </source>
</evidence>